<dbReference type="InterPro" id="IPR007110">
    <property type="entry name" value="Ig-like_dom"/>
</dbReference>
<dbReference type="InterPro" id="IPR011162">
    <property type="entry name" value="MHC_I/II-like_Ag-recog"/>
</dbReference>
<dbReference type="InterPro" id="IPR037055">
    <property type="entry name" value="MHC_I-like_Ag-recog_sf"/>
</dbReference>
<feature type="domain" description="Ig-like" evidence="3">
    <location>
        <begin position="228"/>
        <end position="309"/>
    </location>
</feature>
<dbReference type="PROSITE" id="PS00290">
    <property type="entry name" value="IG_MHC"/>
    <property type="match status" value="1"/>
</dbReference>
<name>A0A6P5LJV8_PHACI</name>
<dbReference type="RefSeq" id="XP_020856824.1">
    <property type="nucleotide sequence ID" value="XM_021001165.1"/>
</dbReference>
<dbReference type="InterPro" id="IPR036179">
    <property type="entry name" value="Ig-like_dom_sf"/>
</dbReference>
<evidence type="ECO:0000313" key="4">
    <source>
        <dbReference type="Proteomes" id="UP000515140"/>
    </source>
</evidence>
<keyword evidence="1" id="KW-0325">Glycoprotein</keyword>
<evidence type="ECO:0000259" key="3">
    <source>
        <dbReference type="PROSITE" id="PS50835"/>
    </source>
</evidence>
<dbReference type="FunFam" id="2.60.40.10:FF:002056">
    <property type="entry name" value="MHC class I antigen"/>
    <property type="match status" value="1"/>
</dbReference>
<dbReference type="AlphaFoldDB" id="A0A6P5LJV8"/>
<evidence type="ECO:0000313" key="5">
    <source>
        <dbReference type="RefSeq" id="XP_020856824.1"/>
    </source>
</evidence>
<dbReference type="InterPro" id="IPR003006">
    <property type="entry name" value="Ig/MHC_CS"/>
</dbReference>
<dbReference type="Gene3D" id="3.30.500.10">
    <property type="entry name" value="MHC class I-like antigen recognition-like"/>
    <property type="match status" value="1"/>
</dbReference>
<organism evidence="4 5">
    <name type="scientific">Phascolarctos cinereus</name>
    <name type="common">Koala</name>
    <dbReference type="NCBI Taxonomy" id="38626"/>
    <lineage>
        <taxon>Eukaryota</taxon>
        <taxon>Metazoa</taxon>
        <taxon>Chordata</taxon>
        <taxon>Craniata</taxon>
        <taxon>Vertebrata</taxon>
        <taxon>Euteleostomi</taxon>
        <taxon>Mammalia</taxon>
        <taxon>Metatheria</taxon>
        <taxon>Diprotodontia</taxon>
        <taxon>Phascolarctidae</taxon>
        <taxon>Phascolarctos</taxon>
    </lineage>
</organism>
<keyword evidence="2" id="KW-0472">Membrane</keyword>
<keyword evidence="2" id="KW-0812">Transmembrane</keyword>
<keyword evidence="2" id="KW-1133">Transmembrane helix</keyword>
<evidence type="ECO:0000256" key="1">
    <source>
        <dbReference type="ARBA" id="ARBA00023180"/>
    </source>
</evidence>
<gene>
    <name evidence="5" type="primary">LOC110218444</name>
</gene>
<dbReference type="PANTHER" id="PTHR16675:SF67">
    <property type="entry name" value="IG-LIKE DOMAIN-CONTAINING PROTEIN"/>
    <property type="match status" value="1"/>
</dbReference>
<sequence length="377" mass="42815">MQHAMPYLHCPLVKGPSLFNSSYTLKNGKHGKKYWGHKIYHSSFPFSQLAYHSLEMCFTAVGTTKSLLDFTMVSSMDGVQGSFYDKKDQQLVIKEAWVSQALGAHYIEEKRQKLVYSEINFLWALQNWIQSDTKGEDNHTVQFWHDCHLDGDIHVSSHFWYAVDGEAFCGVDEQLKHWVAMKPEAECFRPFWEVIFPYKKIKHYMQEDCVEPLRKVLQYSSIRENVPPDVTVSRQDAPDGRATLFCRATGFYPRSIMLHWEKDGALGVWGQESSSGTLPNADSTFYLQVTLELPLNDPGTGYTCVVQHSELETPGIFPVPGKPTMKRPRAMALSILAIVILIPSCAAAFNTWKKRKTGTTSQGHVEGPLPLPHLLLQ</sequence>
<dbReference type="InterPro" id="IPR050208">
    <property type="entry name" value="MHC_class-I_related"/>
</dbReference>
<protein>
    <submittedName>
        <fullName evidence="5">Class I histocompatibility antigen, F10 alpha chain-like</fullName>
    </submittedName>
</protein>
<dbReference type="Proteomes" id="UP000515140">
    <property type="component" value="Unplaced"/>
</dbReference>
<dbReference type="Pfam" id="PF07654">
    <property type="entry name" value="C1-set"/>
    <property type="match status" value="1"/>
</dbReference>
<evidence type="ECO:0000256" key="2">
    <source>
        <dbReference type="SAM" id="Phobius"/>
    </source>
</evidence>
<reference evidence="5" key="1">
    <citation type="submission" date="2025-08" db="UniProtKB">
        <authorList>
            <consortium name="RefSeq"/>
        </authorList>
    </citation>
    <scope>IDENTIFICATION</scope>
    <source>
        <tissue evidence="5">Spleen</tissue>
    </source>
</reference>
<dbReference type="KEGG" id="pcw:110218444"/>
<dbReference type="SUPFAM" id="SSF48726">
    <property type="entry name" value="Immunoglobulin"/>
    <property type="match status" value="1"/>
</dbReference>
<dbReference type="GO" id="GO:0009897">
    <property type="term" value="C:external side of plasma membrane"/>
    <property type="evidence" value="ECO:0007669"/>
    <property type="project" value="TreeGrafter"/>
</dbReference>
<dbReference type="SMART" id="SM00407">
    <property type="entry name" value="IGc1"/>
    <property type="match status" value="1"/>
</dbReference>
<accession>A0A6P5LJV8</accession>
<dbReference type="OMA" id="HVSSHFW"/>
<dbReference type="InterPro" id="IPR003597">
    <property type="entry name" value="Ig_C1-set"/>
</dbReference>
<dbReference type="GO" id="GO:0005615">
    <property type="term" value="C:extracellular space"/>
    <property type="evidence" value="ECO:0007669"/>
    <property type="project" value="TreeGrafter"/>
</dbReference>
<feature type="transmembrane region" description="Helical" evidence="2">
    <location>
        <begin position="330"/>
        <end position="349"/>
    </location>
</feature>
<dbReference type="InParanoid" id="A0A6P5LJV8"/>
<dbReference type="Gene3D" id="2.60.40.10">
    <property type="entry name" value="Immunoglobulins"/>
    <property type="match status" value="1"/>
</dbReference>
<dbReference type="PANTHER" id="PTHR16675">
    <property type="entry name" value="MHC CLASS I-RELATED"/>
    <property type="match status" value="1"/>
</dbReference>
<dbReference type="InterPro" id="IPR013783">
    <property type="entry name" value="Ig-like_fold"/>
</dbReference>
<keyword evidence="4" id="KW-1185">Reference proteome</keyword>
<dbReference type="GO" id="GO:0006955">
    <property type="term" value="P:immune response"/>
    <property type="evidence" value="ECO:0007669"/>
    <property type="project" value="TreeGrafter"/>
</dbReference>
<dbReference type="InterPro" id="IPR011161">
    <property type="entry name" value="MHC_I-like_Ag-recog"/>
</dbReference>
<dbReference type="Pfam" id="PF00129">
    <property type="entry name" value="MHC_I"/>
    <property type="match status" value="1"/>
</dbReference>
<dbReference type="SUPFAM" id="SSF54452">
    <property type="entry name" value="MHC antigen-recognition domain"/>
    <property type="match status" value="1"/>
</dbReference>
<proteinExistence type="predicted"/>
<dbReference type="PROSITE" id="PS50835">
    <property type="entry name" value="IG_LIKE"/>
    <property type="match status" value="1"/>
</dbReference>
<dbReference type="GeneID" id="110218444"/>